<dbReference type="AlphaFoldDB" id="A0A286GMW1"/>
<dbReference type="Gene3D" id="3.40.1350.10">
    <property type="match status" value="1"/>
</dbReference>
<dbReference type="PANTHER" id="PTHR34039">
    <property type="entry name" value="UPF0102 PROTEIN YRAN"/>
    <property type="match status" value="1"/>
</dbReference>
<dbReference type="InterPro" id="IPR011335">
    <property type="entry name" value="Restrct_endonuc-II-like"/>
</dbReference>
<dbReference type="GO" id="GO:0004519">
    <property type="term" value="F:endonuclease activity"/>
    <property type="evidence" value="ECO:0007669"/>
    <property type="project" value="UniProtKB-KW"/>
</dbReference>
<proteinExistence type="inferred from homology"/>
<name>A0A286GMW1_9BACT</name>
<sequence>MAQHNETGKQGEAEAARYLREKGYEIMAQNYRYQHAEIDLIAKKGKIMVFAEVKTRTNVSYGNPEEFVSYTKAKLIMKAAEHYIFAHGWFHDVRFDIIAITLVNNEPQVKHIEDAFA</sequence>
<keyword evidence="3" id="KW-0378">Hydrolase</keyword>
<dbReference type="InterPro" id="IPR011856">
    <property type="entry name" value="tRNA_endonuc-like_dom_sf"/>
</dbReference>
<evidence type="ECO:0000256" key="2">
    <source>
        <dbReference type="HAMAP-Rule" id="MF_00048"/>
    </source>
</evidence>
<evidence type="ECO:0000313" key="4">
    <source>
        <dbReference type="Proteomes" id="UP000219452"/>
    </source>
</evidence>
<keyword evidence="3" id="KW-0540">Nuclease</keyword>
<dbReference type="Pfam" id="PF02021">
    <property type="entry name" value="UPF0102"/>
    <property type="match status" value="1"/>
</dbReference>
<dbReference type="NCBIfam" id="TIGR00252">
    <property type="entry name" value="YraN family protein"/>
    <property type="match status" value="1"/>
</dbReference>
<evidence type="ECO:0000256" key="1">
    <source>
        <dbReference type="ARBA" id="ARBA00006738"/>
    </source>
</evidence>
<dbReference type="SUPFAM" id="SSF52980">
    <property type="entry name" value="Restriction endonuclease-like"/>
    <property type="match status" value="1"/>
</dbReference>
<dbReference type="RefSeq" id="WP_097129901.1">
    <property type="nucleotide sequence ID" value="NZ_OCNH01000005.1"/>
</dbReference>
<dbReference type="EMBL" id="OCNH01000005">
    <property type="protein sequence ID" value="SOD96419.1"/>
    <property type="molecule type" value="Genomic_DNA"/>
</dbReference>
<keyword evidence="4" id="KW-1185">Reference proteome</keyword>
<organism evidence="3 4">
    <name type="scientific">Spirosoma fluviale</name>
    <dbReference type="NCBI Taxonomy" id="1597977"/>
    <lineage>
        <taxon>Bacteria</taxon>
        <taxon>Pseudomonadati</taxon>
        <taxon>Bacteroidota</taxon>
        <taxon>Cytophagia</taxon>
        <taxon>Cytophagales</taxon>
        <taxon>Cytophagaceae</taxon>
        <taxon>Spirosoma</taxon>
    </lineage>
</organism>
<dbReference type="NCBIfam" id="NF009150">
    <property type="entry name" value="PRK12497.1-3"/>
    <property type="match status" value="1"/>
</dbReference>
<dbReference type="Proteomes" id="UP000219452">
    <property type="component" value="Unassembled WGS sequence"/>
</dbReference>
<dbReference type="GO" id="GO:0003676">
    <property type="term" value="F:nucleic acid binding"/>
    <property type="evidence" value="ECO:0007669"/>
    <property type="project" value="InterPro"/>
</dbReference>
<comment type="similarity">
    <text evidence="1 2">Belongs to the UPF0102 family.</text>
</comment>
<evidence type="ECO:0000313" key="3">
    <source>
        <dbReference type="EMBL" id="SOD96419.1"/>
    </source>
</evidence>
<reference evidence="4" key="1">
    <citation type="submission" date="2017-09" db="EMBL/GenBank/DDBJ databases">
        <authorList>
            <person name="Varghese N."/>
            <person name="Submissions S."/>
        </authorList>
    </citation>
    <scope>NUCLEOTIDE SEQUENCE [LARGE SCALE GENOMIC DNA]</scope>
    <source>
        <strain evidence="4">DSM 29961</strain>
    </source>
</reference>
<gene>
    <name evidence="3" type="ORF">SAMN06269250_5300</name>
</gene>
<dbReference type="PANTHER" id="PTHR34039:SF1">
    <property type="entry name" value="UPF0102 PROTEIN YRAN"/>
    <property type="match status" value="1"/>
</dbReference>
<accession>A0A286GMW1</accession>
<dbReference type="OrthoDB" id="9802516at2"/>
<dbReference type="CDD" id="cd20736">
    <property type="entry name" value="PoNe_Nuclease"/>
    <property type="match status" value="1"/>
</dbReference>
<dbReference type="HAMAP" id="MF_00048">
    <property type="entry name" value="UPF0102"/>
    <property type="match status" value="1"/>
</dbReference>
<dbReference type="InterPro" id="IPR003509">
    <property type="entry name" value="UPF0102_YraN-like"/>
</dbReference>
<keyword evidence="3" id="KW-0255">Endonuclease</keyword>
<protein>
    <recommendedName>
        <fullName evidence="2">UPF0102 protein SAMN06269250_5300</fullName>
    </recommendedName>
</protein>